<dbReference type="Proteomes" id="UP000064189">
    <property type="component" value="Unassembled WGS sequence"/>
</dbReference>
<evidence type="ECO:0000313" key="2">
    <source>
        <dbReference type="EMBL" id="KWW17546.1"/>
    </source>
</evidence>
<evidence type="ECO:0000259" key="1">
    <source>
        <dbReference type="Pfam" id="PF05368"/>
    </source>
</evidence>
<dbReference type="RefSeq" id="WP_061142687.1">
    <property type="nucleotide sequence ID" value="NZ_LNNH01000027.1"/>
</dbReference>
<dbReference type="InterPro" id="IPR051604">
    <property type="entry name" value="Ergot_Alk_Oxidoreductase"/>
</dbReference>
<dbReference type="InterPro" id="IPR036291">
    <property type="entry name" value="NAD(P)-bd_dom_sf"/>
</dbReference>
<dbReference type="InterPro" id="IPR008030">
    <property type="entry name" value="NmrA-like"/>
</dbReference>
<gene>
    <name evidence="2" type="ORF">AS888_21210</name>
</gene>
<name>A0A125QRR5_9BACI</name>
<dbReference type="EMBL" id="LNNH01000027">
    <property type="protein sequence ID" value="KWW17546.1"/>
    <property type="molecule type" value="Genomic_DNA"/>
</dbReference>
<organism evidence="2 3">
    <name type="scientific">Peribacillus simplex</name>
    <dbReference type="NCBI Taxonomy" id="1478"/>
    <lineage>
        <taxon>Bacteria</taxon>
        <taxon>Bacillati</taxon>
        <taxon>Bacillota</taxon>
        <taxon>Bacilli</taxon>
        <taxon>Bacillales</taxon>
        <taxon>Bacillaceae</taxon>
        <taxon>Peribacillus</taxon>
    </lineage>
</organism>
<reference evidence="2 3" key="1">
    <citation type="submission" date="2015-11" db="EMBL/GenBank/DDBJ databases">
        <title>Genome Sequence of Bacillus simplex strain VanAntwerpen2.</title>
        <authorList>
            <person name="Couger M.B."/>
        </authorList>
    </citation>
    <scope>NUCLEOTIDE SEQUENCE [LARGE SCALE GENOMIC DNA]</scope>
    <source>
        <strain evidence="2 3">VanAntwerpen02</strain>
    </source>
</reference>
<proteinExistence type="predicted"/>
<evidence type="ECO:0000313" key="3">
    <source>
        <dbReference type="Proteomes" id="UP000064189"/>
    </source>
</evidence>
<dbReference type="Pfam" id="PF05368">
    <property type="entry name" value="NmrA"/>
    <property type="match status" value="1"/>
</dbReference>
<dbReference type="PANTHER" id="PTHR43162">
    <property type="match status" value="1"/>
</dbReference>
<dbReference type="Gene3D" id="3.40.50.720">
    <property type="entry name" value="NAD(P)-binding Rossmann-like Domain"/>
    <property type="match status" value="1"/>
</dbReference>
<dbReference type="PANTHER" id="PTHR43162:SF1">
    <property type="entry name" value="PRESTALK A DIFFERENTIATION PROTEIN A"/>
    <property type="match status" value="1"/>
</dbReference>
<keyword evidence="3" id="KW-1185">Reference proteome</keyword>
<dbReference type="CDD" id="cd05269">
    <property type="entry name" value="TMR_SDR_a"/>
    <property type="match status" value="1"/>
</dbReference>
<feature type="domain" description="NmrA-like" evidence="1">
    <location>
        <begin position="2"/>
        <end position="217"/>
    </location>
</feature>
<dbReference type="SUPFAM" id="SSF51735">
    <property type="entry name" value="NAD(P)-binding Rossmann-fold domains"/>
    <property type="match status" value="1"/>
</dbReference>
<comment type="caution">
    <text evidence="2">The sequence shown here is derived from an EMBL/GenBank/DDBJ whole genome shotgun (WGS) entry which is preliminary data.</text>
</comment>
<dbReference type="Gene3D" id="3.90.25.10">
    <property type="entry name" value="UDP-galactose 4-epimerase, domain 1"/>
    <property type="match status" value="1"/>
</dbReference>
<dbReference type="AlphaFoldDB" id="A0A125QRR5"/>
<sequence>MILITGSTGNVGKEVVRELQSEGIPFVTASHRSGHGDRYLNFEDASSFTGALQGIDSVFLMRPPHLADVNKYFRPFIEEAVKQNVKHIVFLSVLGADKNKIVPHAKIEKVILESNIPYTFLRPSFFMQNLLTEHGEELREKHDIYVPAGKGKTSFIDVRDIGVAAMKTLIQEEHRGKAYDLTGNEALSYQEVAEIFSEITGESFTYSNPSILEFWKTYRKKGMSNDKIVVMVGIYTTAKIGFAKRVTKDLHTLLEHAPITFEQFVKDSIDTLK</sequence>
<protein>
    <submittedName>
        <fullName evidence="2">NAD(P)-dependent oxidoreductase</fullName>
    </submittedName>
</protein>
<accession>A0A125QRR5</accession>